<dbReference type="AlphaFoldDB" id="A0A7U7ESF3"/>
<feature type="compositionally biased region" description="Basic and acidic residues" evidence="1">
    <location>
        <begin position="27"/>
        <end position="38"/>
    </location>
</feature>
<proteinExistence type="predicted"/>
<name>A0A7U7ESF3_9GAMM</name>
<dbReference type="Proteomes" id="UP000583387">
    <property type="component" value="Unassembled WGS sequence"/>
</dbReference>
<accession>A0A7U7ESF3</accession>
<gene>
    <name evidence="2" type="ORF">PSEWESI4_04617</name>
</gene>
<evidence type="ECO:0000313" key="2">
    <source>
        <dbReference type="EMBL" id="CAD5110298.1"/>
    </source>
</evidence>
<reference evidence="2 3" key="1">
    <citation type="submission" date="2020-08" db="EMBL/GenBank/DDBJ databases">
        <authorList>
            <person name="Criscuolo A."/>
        </authorList>
    </citation>
    <scope>NUCLEOTIDE SEQUENCE [LARGE SCALE GENOMIC DNA]</scope>
    <source>
        <strain evidence="2">CIP111764</strain>
    </source>
</reference>
<organism evidence="2 3">
    <name type="scientific">Zestomonas carbonaria</name>
    <dbReference type="NCBI Taxonomy" id="2762745"/>
    <lineage>
        <taxon>Bacteria</taxon>
        <taxon>Pseudomonadati</taxon>
        <taxon>Pseudomonadota</taxon>
        <taxon>Gammaproteobacteria</taxon>
        <taxon>Pseudomonadales</taxon>
        <taxon>Pseudomonadaceae</taxon>
        <taxon>Zestomonas</taxon>
    </lineage>
</organism>
<feature type="compositionally biased region" description="Low complexity" evidence="1">
    <location>
        <begin position="181"/>
        <end position="198"/>
    </location>
</feature>
<keyword evidence="3" id="KW-1185">Reference proteome</keyword>
<dbReference type="EMBL" id="CAJFCI010000084">
    <property type="protein sequence ID" value="CAD5110298.1"/>
    <property type="molecule type" value="Genomic_DNA"/>
</dbReference>
<feature type="region of interest" description="Disordered" evidence="1">
    <location>
        <begin position="177"/>
        <end position="198"/>
    </location>
</feature>
<comment type="caution">
    <text evidence="2">The sequence shown here is derived from an EMBL/GenBank/DDBJ whole genome shotgun (WGS) entry which is preliminary data.</text>
</comment>
<evidence type="ECO:0000313" key="3">
    <source>
        <dbReference type="Proteomes" id="UP000583387"/>
    </source>
</evidence>
<feature type="region of interest" description="Disordered" evidence="1">
    <location>
        <begin position="1"/>
        <end position="38"/>
    </location>
</feature>
<sequence>MQSGLPGGHDRLPSPIHGRGVTVADSSECRETTSKPPERVGKRVIVCRTAQPLTPALSRRERGLSVLVARMQSKAPATPPPGSHPGYQARTLGSPLPFMGEGLGERVIVCRTAQPLTPTLSRRERGLSVHVARMQSGAPAALLPGSHPGYQARTLGSPLPFMGEGLGERVAVRPAPALPRGSAASGVATGTASAPRTG</sequence>
<protein>
    <submittedName>
        <fullName evidence="2">Uncharacterized protein</fullName>
    </submittedName>
</protein>
<evidence type="ECO:0000256" key="1">
    <source>
        <dbReference type="SAM" id="MobiDB-lite"/>
    </source>
</evidence>